<keyword evidence="3" id="KW-1185">Reference proteome</keyword>
<accession>A0A7X6I0N1</accession>
<dbReference type="RefSeq" id="WP_167972910.1">
    <property type="nucleotide sequence ID" value="NZ_BHZG01000099.1"/>
</dbReference>
<feature type="region of interest" description="Disordered" evidence="1">
    <location>
        <begin position="207"/>
        <end position="239"/>
    </location>
</feature>
<evidence type="ECO:0008006" key="4">
    <source>
        <dbReference type="Google" id="ProtNLM"/>
    </source>
</evidence>
<evidence type="ECO:0000313" key="2">
    <source>
        <dbReference type="EMBL" id="NJQ07680.1"/>
    </source>
</evidence>
<dbReference type="EMBL" id="JAAVJD010000185">
    <property type="protein sequence ID" value="NJQ07680.1"/>
    <property type="molecule type" value="Genomic_DNA"/>
</dbReference>
<evidence type="ECO:0000256" key="1">
    <source>
        <dbReference type="SAM" id="MobiDB-lite"/>
    </source>
</evidence>
<dbReference type="Proteomes" id="UP000578686">
    <property type="component" value="Unassembled WGS sequence"/>
</dbReference>
<reference evidence="2 3" key="1">
    <citation type="submission" date="2020-03" db="EMBL/GenBank/DDBJ databases">
        <title>Draft genome of Streptomyces sp. ventii, isolated from the Axial Seamount in the Pacific Ocean, and resequencing of the two type strains Streptomyces lonarensis strain NCL 716 and Streptomyces bohaiensis strain 11A07.</title>
        <authorList>
            <person name="Loughran R.M."/>
            <person name="Pfannmuller K.M."/>
            <person name="Wasson B.J."/>
            <person name="Deadmond M.C."/>
            <person name="Paddock B.E."/>
            <person name="Koyack M.J."/>
            <person name="Gallegos D.A."/>
            <person name="Mitchell E.A."/>
            <person name="Ushijima B."/>
            <person name="Saw J.H."/>
            <person name="Mcphail K.L."/>
            <person name="Videau P."/>
        </authorList>
    </citation>
    <scope>NUCLEOTIDE SEQUENCE [LARGE SCALE GENOMIC DNA]</scope>
    <source>
        <strain evidence="2 3">NCL716</strain>
    </source>
</reference>
<proteinExistence type="predicted"/>
<organism evidence="2 3">
    <name type="scientific">Streptomyces lonarensis</name>
    <dbReference type="NCBI Taxonomy" id="700599"/>
    <lineage>
        <taxon>Bacteria</taxon>
        <taxon>Bacillati</taxon>
        <taxon>Actinomycetota</taxon>
        <taxon>Actinomycetes</taxon>
        <taxon>Kitasatosporales</taxon>
        <taxon>Streptomycetaceae</taxon>
        <taxon>Streptomyces</taxon>
    </lineage>
</organism>
<protein>
    <recommendedName>
        <fullName evidence="4">Adhesin domain-containing protein</fullName>
    </recommendedName>
</protein>
<evidence type="ECO:0000313" key="3">
    <source>
        <dbReference type="Proteomes" id="UP000578686"/>
    </source>
</evidence>
<comment type="caution">
    <text evidence="2">The sequence shown here is derived from an EMBL/GenBank/DDBJ whole genome shotgun (WGS) entry which is preliminary data.</text>
</comment>
<name>A0A7X6I0N1_9ACTN</name>
<gene>
    <name evidence="2" type="ORF">HCN56_19360</name>
</gene>
<dbReference type="AlphaFoldDB" id="A0A7X6I0N1"/>
<sequence>MALPDSSPALTRPGSLDLPCPAATDGRLELLVGAGEVTVVRDPAARQVRVELRDLRGGRLTTRSASGSVLVSLEGTGNPRAAVLVTLPPGPALTVRTRSAAVLVLTALTAGPGRSEEAGPVEVHAVDGSVEFRRAGGPVAFRTESGTVTVTGPTGKLTGATVSGGVHLDLSPAGRTPAAADRSVEVTTDSGPIAARVPSGEAAQVRASSGTGRVVSDLPAPAGSLGDPGGPARPPARWSLVSRSGGVALLRRAPDAPSRGGVG</sequence>